<dbReference type="Gene3D" id="3.40.50.11350">
    <property type="match status" value="1"/>
</dbReference>
<keyword evidence="3" id="KW-0119">Carbohydrate metabolism</keyword>
<dbReference type="InterPro" id="IPR019378">
    <property type="entry name" value="GDP-Fuc_O-FucTrfase"/>
</dbReference>
<dbReference type="Proteomes" id="UP001218218">
    <property type="component" value="Unassembled WGS sequence"/>
</dbReference>
<dbReference type="AlphaFoldDB" id="A0AAD7ESL1"/>
<comment type="caution">
    <text evidence="4">The sequence shown here is derived from an EMBL/GenBank/DDBJ whole genome shotgun (WGS) entry which is preliminary data.</text>
</comment>
<proteinExistence type="predicted"/>
<sequence>MPFTKFQHNVEHYELRATSMGIFLEVVGHLDWASGIIATDDIDLAPLANNGLGPNPPLYAQYHQRERNLPQHSPSLPYPDGPHAKFLWADNHGSHYGWGNYMQEMILNAYLAYAAQRAYVFDNYTWEREGPEISSWNGCPIPARIPLSALISGPIVGGYMRDRNVPRAVSREYYLSVCPELERVVLNTRKIQDTTLDADATVSQIVDAWVRELRSIQSPCVQLARHTPALFGHEITDTKRVLDVFPALSHSPILSEFGWSPLVLEGFYDNVQFFASHSPFDEAPLMTEMSIGPLQGLLVVHVRRGDYETWCHEAYLNSMSFTGFNSFPELPEKYWAPKIDELHTTFETTRKRCLPSISEIVEKVLSVNAPQITRVYVITNAAHPWLAELKSALLTAYNWADGISTSRDLHLSWEGKFVAEALDMYVGQRAERFIGNGFSSLTSNVVALRMSNPDLRPSDTHLW</sequence>
<evidence type="ECO:0000313" key="5">
    <source>
        <dbReference type="Proteomes" id="UP001218218"/>
    </source>
</evidence>
<accession>A0AAD7ESL1</accession>
<organism evidence="4 5">
    <name type="scientific">Mycena albidolilacea</name>
    <dbReference type="NCBI Taxonomy" id="1033008"/>
    <lineage>
        <taxon>Eukaryota</taxon>
        <taxon>Fungi</taxon>
        <taxon>Dikarya</taxon>
        <taxon>Basidiomycota</taxon>
        <taxon>Agaricomycotina</taxon>
        <taxon>Agaricomycetes</taxon>
        <taxon>Agaricomycetidae</taxon>
        <taxon>Agaricales</taxon>
        <taxon>Marasmiineae</taxon>
        <taxon>Mycenaceae</taxon>
        <taxon>Mycena</taxon>
    </lineage>
</organism>
<evidence type="ECO:0000313" key="4">
    <source>
        <dbReference type="EMBL" id="KAJ7348686.1"/>
    </source>
</evidence>
<evidence type="ECO:0000256" key="1">
    <source>
        <dbReference type="ARBA" id="ARBA00022679"/>
    </source>
</evidence>
<protein>
    <submittedName>
        <fullName evidence="4">Uncharacterized protein</fullName>
    </submittedName>
</protein>
<name>A0AAD7ESL1_9AGAR</name>
<keyword evidence="2" id="KW-0294">Fucose metabolism</keyword>
<reference evidence="4" key="1">
    <citation type="submission" date="2023-03" db="EMBL/GenBank/DDBJ databases">
        <title>Massive genome expansion in bonnet fungi (Mycena s.s.) driven by repeated elements and novel gene families across ecological guilds.</title>
        <authorList>
            <consortium name="Lawrence Berkeley National Laboratory"/>
            <person name="Harder C.B."/>
            <person name="Miyauchi S."/>
            <person name="Viragh M."/>
            <person name="Kuo A."/>
            <person name="Thoen E."/>
            <person name="Andreopoulos B."/>
            <person name="Lu D."/>
            <person name="Skrede I."/>
            <person name="Drula E."/>
            <person name="Henrissat B."/>
            <person name="Morin E."/>
            <person name="Kohler A."/>
            <person name="Barry K."/>
            <person name="LaButti K."/>
            <person name="Morin E."/>
            <person name="Salamov A."/>
            <person name="Lipzen A."/>
            <person name="Mereny Z."/>
            <person name="Hegedus B."/>
            <person name="Baldrian P."/>
            <person name="Stursova M."/>
            <person name="Weitz H."/>
            <person name="Taylor A."/>
            <person name="Grigoriev I.V."/>
            <person name="Nagy L.G."/>
            <person name="Martin F."/>
            <person name="Kauserud H."/>
        </authorList>
    </citation>
    <scope>NUCLEOTIDE SEQUENCE</scope>
    <source>
        <strain evidence="4">CBHHK002</strain>
    </source>
</reference>
<dbReference type="EMBL" id="JARIHO010000017">
    <property type="protein sequence ID" value="KAJ7348686.1"/>
    <property type="molecule type" value="Genomic_DNA"/>
</dbReference>
<dbReference type="CDD" id="cd11296">
    <property type="entry name" value="O-FucT_like"/>
    <property type="match status" value="1"/>
</dbReference>
<dbReference type="Pfam" id="PF10250">
    <property type="entry name" value="O-FucT"/>
    <property type="match status" value="1"/>
</dbReference>
<evidence type="ECO:0000256" key="3">
    <source>
        <dbReference type="ARBA" id="ARBA00023277"/>
    </source>
</evidence>
<dbReference type="GO" id="GO:0006004">
    <property type="term" value="P:fucose metabolic process"/>
    <property type="evidence" value="ECO:0007669"/>
    <property type="project" value="UniProtKB-KW"/>
</dbReference>
<evidence type="ECO:0000256" key="2">
    <source>
        <dbReference type="ARBA" id="ARBA00023253"/>
    </source>
</evidence>
<keyword evidence="1" id="KW-0808">Transferase</keyword>
<dbReference type="GO" id="GO:0016740">
    <property type="term" value="F:transferase activity"/>
    <property type="evidence" value="ECO:0007669"/>
    <property type="project" value="UniProtKB-KW"/>
</dbReference>
<keyword evidence="5" id="KW-1185">Reference proteome</keyword>
<gene>
    <name evidence="4" type="ORF">DFH08DRAFT_960060</name>
</gene>